<protein>
    <submittedName>
        <fullName evidence="1">Cupin superfamily protein</fullName>
    </submittedName>
</protein>
<dbReference type="EMBL" id="JAASQI010000012">
    <property type="protein sequence ID" value="NIJ59997.1"/>
    <property type="molecule type" value="Genomic_DNA"/>
</dbReference>
<dbReference type="RefSeq" id="WP_166955945.1">
    <property type="nucleotide sequence ID" value="NZ_JAASQI010000012.1"/>
</dbReference>
<proteinExistence type="predicted"/>
<dbReference type="Proteomes" id="UP001429580">
    <property type="component" value="Unassembled WGS sequence"/>
</dbReference>
<accession>A0ABX0V4Y0</accession>
<reference evidence="1 2" key="1">
    <citation type="submission" date="2020-03" db="EMBL/GenBank/DDBJ databases">
        <title>Genomic Encyclopedia of Type Strains, Phase IV (KMG-IV): sequencing the most valuable type-strain genomes for metagenomic binning, comparative biology and taxonomic classification.</title>
        <authorList>
            <person name="Goeker M."/>
        </authorList>
    </citation>
    <scope>NUCLEOTIDE SEQUENCE [LARGE SCALE GENOMIC DNA]</scope>
    <source>
        <strain evidence="1 2">DSM 103870</strain>
    </source>
</reference>
<organism evidence="1 2">
    <name type="scientific">Pseudochelatococcus lubricantis</name>
    <dbReference type="NCBI Taxonomy" id="1538102"/>
    <lineage>
        <taxon>Bacteria</taxon>
        <taxon>Pseudomonadati</taxon>
        <taxon>Pseudomonadota</taxon>
        <taxon>Alphaproteobacteria</taxon>
        <taxon>Hyphomicrobiales</taxon>
        <taxon>Chelatococcaceae</taxon>
        <taxon>Pseudochelatococcus</taxon>
    </lineage>
</organism>
<evidence type="ECO:0000313" key="1">
    <source>
        <dbReference type="EMBL" id="NIJ59997.1"/>
    </source>
</evidence>
<comment type="caution">
    <text evidence="1">The sequence shown here is derived from an EMBL/GenBank/DDBJ whole genome shotgun (WGS) entry which is preliminary data.</text>
</comment>
<evidence type="ECO:0000313" key="2">
    <source>
        <dbReference type="Proteomes" id="UP001429580"/>
    </source>
</evidence>
<gene>
    <name evidence="1" type="ORF">FHS82_003860</name>
</gene>
<keyword evidence="2" id="KW-1185">Reference proteome</keyword>
<sequence length="48" mass="5224">MTSGARKFGCDVTAIAPGRQAHPLRDHQMNEAVFPVREGESLNGREGE</sequence>
<name>A0ABX0V4Y0_9HYPH</name>